<reference evidence="1" key="1">
    <citation type="journal article" date="2022" name="IScience">
        <title>Evolution of zygomycete secretomes and the origins of terrestrial fungal ecologies.</title>
        <authorList>
            <person name="Chang Y."/>
            <person name="Wang Y."/>
            <person name="Mondo S."/>
            <person name="Ahrendt S."/>
            <person name="Andreopoulos W."/>
            <person name="Barry K."/>
            <person name="Beard J."/>
            <person name="Benny G.L."/>
            <person name="Blankenship S."/>
            <person name="Bonito G."/>
            <person name="Cuomo C."/>
            <person name="Desiro A."/>
            <person name="Gervers K.A."/>
            <person name="Hundley H."/>
            <person name="Kuo A."/>
            <person name="LaButti K."/>
            <person name="Lang B.F."/>
            <person name="Lipzen A."/>
            <person name="O'Donnell K."/>
            <person name="Pangilinan J."/>
            <person name="Reynolds N."/>
            <person name="Sandor L."/>
            <person name="Smith M.E."/>
            <person name="Tsang A."/>
            <person name="Grigoriev I.V."/>
            <person name="Stajich J.E."/>
            <person name="Spatafora J.W."/>
        </authorList>
    </citation>
    <scope>NUCLEOTIDE SEQUENCE</scope>
    <source>
        <strain evidence="1">RSA 2281</strain>
    </source>
</reference>
<reference evidence="1" key="2">
    <citation type="submission" date="2023-02" db="EMBL/GenBank/DDBJ databases">
        <authorList>
            <consortium name="DOE Joint Genome Institute"/>
            <person name="Mondo S.J."/>
            <person name="Chang Y."/>
            <person name="Wang Y."/>
            <person name="Ahrendt S."/>
            <person name="Andreopoulos W."/>
            <person name="Barry K."/>
            <person name="Beard J."/>
            <person name="Benny G.L."/>
            <person name="Blankenship S."/>
            <person name="Bonito G."/>
            <person name="Cuomo C."/>
            <person name="Desiro A."/>
            <person name="Gervers K.A."/>
            <person name="Hundley H."/>
            <person name="Kuo A."/>
            <person name="LaButti K."/>
            <person name="Lang B.F."/>
            <person name="Lipzen A."/>
            <person name="O'Donnell K."/>
            <person name="Pangilinan J."/>
            <person name="Reynolds N."/>
            <person name="Sandor L."/>
            <person name="Smith M.W."/>
            <person name="Tsang A."/>
            <person name="Grigoriev I.V."/>
            <person name="Stajich J.E."/>
            <person name="Spatafora J.W."/>
        </authorList>
    </citation>
    <scope>NUCLEOTIDE SEQUENCE</scope>
    <source>
        <strain evidence="1">RSA 2281</strain>
    </source>
</reference>
<name>A0AAD5JWK6_9FUNG</name>
<organism evidence="1 2">
    <name type="scientific">Phascolomyces articulosus</name>
    <dbReference type="NCBI Taxonomy" id="60185"/>
    <lineage>
        <taxon>Eukaryota</taxon>
        <taxon>Fungi</taxon>
        <taxon>Fungi incertae sedis</taxon>
        <taxon>Mucoromycota</taxon>
        <taxon>Mucoromycotina</taxon>
        <taxon>Mucoromycetes</taxon>
        <taxon>Mucorales</taxon>
        <taxon>Lichtheimiaceae</taxon>
        <taxon>Phascolomyces</taxon>
    </lineage>
</organism>
<dbReference type="Proteomes" id="UP001209540">
    <property type="component" value="Unassembled WGS sequence"/>
</dbReference>
<evidence type="ECO:0000313" key="1">
    <source>
        <dbReference type="EMBL" id="KAI9257320.1"/>
    </source>
</evidence>
<keyword evidence="2" id="KW-1185">Reference proteome</keyword>
<accession>A0AAD5JWK6</accession>
<proteinExistence type="predicted"/>
<comment type="caution">
    <text evidence="1">The sequence shown here is derived from an EMBL/GenBank/DDBJ whole genome shotgun (WGS) entry which is preliminary data.</text>
</comment>
<gene>
    <name evidence="1" type="ORF">BDA99DRAFT_136510</name>
</gene>
<sequence length="150" mass="17853">MSYSVLKYLTNKRVEALMTEYIKVRSQDTNYMKYRYCEVVSIDTIIYSVFPNLERFIFPGGVLFDKELGSSFEKTHLETILHRHPMLQKLTIPHFNWDQRECIQQNSKLDIIVLNLGTSYIHENFRLSLHHHLTLERTCSTTGIRRRIDL</sequence>
<dbReference type="AlphaFoldDB" id="A0AAD5JWK6"/>
<dbReference type="EMBL" id="JAIXMP010000020">
    <property type="protein sequence ID" value="KAI9257320.1"/>
    <property type="molecule type" value="Genomic_DNA"/>
</dbReference>
<evidence type="ECO:0000313" key="2">
    <source>
        <dbReference type="Proteomes" id="UP001209540"/>
    </source>
</evidence>
<protein>
    <submittedName>
        <fullName evidence="1">Uncharacterized protein</fullName>
    </submittedName>
</protein>